<reference evidence="1" key="3">
    <citation type="journal article" date="2001" name="Genome Res.">
        <title>Genome evolution at the genus level: comparison of three complete genomes of hyperthermophilic archaea.</title>
        <authorList>
            <person name="Lecompte O."/>
            <person name="Ripp R."/>
            <person name="Puzos-Barbe V."/>
            <person name="Duprat S."/>
            <person name="Heilig R."/>
            <person name="Dietrich J."/>
            <person name="Thierry J.C."/>
            <person name="Poch O."/>
        </authorList>
    </citation>
    <scope>NUCLEOTIDE SEQUENCE</scope>
    <source>
        <strain evidence="1">Orsay</strain>
    </source>
</reference>
<keyword evidence="3" id="KW-1185">Reference proteome</keyword>
<evidence type="ECO:0000313" key="4">
    <source>
        <dbReference type="Proteomes" id="UP000009139"/>
    </source>
</evidence>
<reference evidence="1" key="1">
    <citation type="submission" date="1999-07" db="EMBL/GenBank/DDBJ databases">
        <authorList>
            <person name="Genoscope"/>
        </authorList>
    </citation>
    <scope>NUCLEOTIDE SEQUENCE</scope>
    <source>
        <strain evidence="1">Orsay</strain>
    </source>
</reference>
<evidence type="ECO:0000313" key="1">
    <source>
        <dbReference type="EMBL" id="CAB50405.1"/>
    </source>
</evidence>
<protein>
    <submittedName>
        <fullName evidence="1">Uncharacterized protein</fullName>
    </submittedName>
</protein>
<dbReference type="Proteomes" id="UP000000810">
    <property type="component" value="Chromosome"/>
</dbReference>
<dbReference type="HOGENOM" id="CLU_3430765_0_0_2"/>
<organism evidence="1 3">
    <name type="scientific">Pyrococcus abyssi (strain GE5 / Orsay)</name>
    <dbReference type="NCBI Taxonomy" id="272844"/>
    <lineage>
        <taxon>Archaea</taxon>
        <taxon>Methanobacteriati</taxon>
        <taxon>Methanobacteriota</taxon>
        <taxon>Thermococci</taxon>
        <taxon>Thermococcales</taxon>
        <taxon>Thermococcaceae</taxon>
        <taxon>Pyrococcus</taxon>
    </lineage>
</organism>
<gene>
    <name evidence="1" type="ordered locus">PAB7382</name>
</gene>
<reference evidence="1" key="2">
    <citation type="journal article" date="2000" name="J. Mol. Biol.">
        <title>Archaeal homologs of eukaryotic methylation guide small nucleolar RNAs: lessons from the Pyrococcus genomes.</title>
        <authorList>
            <person name="Gaspin C."/>
            <person name="Cavaille J."/>
            <person name="Erauso G."/>
        </authorList>
    </citation>
    <scope>NUCLEOTIDE SEQUENCE</scope>
    <source>
        <strain evidence="1">Orsay</strain>
    </source>
</reference>
<evidence type="ECO:0000313" key="2">
    <source>
        <dbReference type="EMBL" id="CCE70953.1"/>
    </source>
</evidence>
<dbReference type="EMBL" id="HE613800">
    <property type="protein sequence ID" value="CCE70953.1"/>
    <property type="molecule type" value="Genomic_DNA"/>
</dbReference>
<dbReference type="KEGG" id="pab:PAB7382"/>
<dbReference type="PIR" id="H75063">
    <property type="entry name" value="H75063"/>
</dbReference>
<name>Q9UYK7_PYRAB</name>
<dbReference type="STRING" id="272844.PAB7382"/>
<reference evidence="2 4" key="5">
    <citation type="journal article" date="2012" name="Curr. Microbiol.">
        <title>Re-annotation of two hyperthermophilic archaea Pyrococcus abyssi GE5 and Pyrococcus furiosus DSM 3638.</title>
        <authorList>
            <person name="Gao J."/>
            <person name="Wang J."/>
        </authorList>
    </citation>
    <scope>GENOME REANNOTATION</scope>
    <source>
        <strain evidence="2">GE5</strain>
        <strain evidence="4">GE5 / Orsay</strain>
    </source>
</reference>
<dbReference type="AlphaFoldDB" id="Q9UYK7"/>
<accession>Q9UYK7</accession>
<proteinExistence type="predicted"/>
<dbReference type="Proteomes" id="UP000009139">
    <property type="component" value="Chromosome"/>
</dbReference>
<dbReference type="EMBL" id="AJ248287">
    <property type="protein sequence ID" value="CAB50405.1"/>
    <property type="molecule type" value="Genomic_DNA"/>
</dbReference>
<sequence>MKLRVETGCIDRVLVDEE</sequence>
<evidence type="ECO:0000313" key="3">
    <source>
        <dbReference type="Proteomes" id="UP000000810"/>
    </source>
</evidence>
<reference evidence="1 3" key="4">
    <citation type="journal article" date="2003" name="Mol. Microbiol.">
        <title>An integrated analysis of the genome of the hyperthermophilic archaeon Pyrococcus abyssi.</title>
        <authorList>
            <person name="Cohen G."/>
            <person name="Barbe V."/>
            <person name="Flament D."/>
            <person name="Galperin M."/>
            <person name="Heilig R."/>
            <person name="Ripp R."/>
            <person name="Lecompte O."/>
            <person name="Prieur D."/>
            <person name="Poch O."/>
            <person name="Quellerou J."/>
            <person name="Thierry J.C."/>
            <person name="Van der Oost J."/>
            <person name="Weissenbach J."/>
            <person name="Zivanovic Y."/>
            <person name="Forterre P."/>
        </authorList>
    </citation>
    <scope>NUCLEOTIDE SEQUENCE [LARGE SCALE GENOMIC DNA]</scope>
    <source>
        <strain evidence="3">GE5 / Orsay</strain>
        <strain evidence="1">Orsay</strain>
    </source>
</reference>